<dbReference type="SUPFAM" id="SSF53098">
    <property type="entry name" value="Ribonuclease H-like"/>
    <property type="match status" value="1"/>
</dbReference>
<organism evidence="2 3">
    <name type="scientific">Puccinia striiformis f. sp. tritici PST-78</name>
    <dbReference type="NCBI Taxonomy" id="1165861"/>
    <lineage>
        <taxon>Eukaryota</taxon>
        <taxon>Fungi</taxon>
        <taxon>Dikarya</taxon>
        <taxon>Basidiomycota</taxon>
        <taxon>Pucciniomycotina</taxon>
        <taxon>Pucciniomycetes</taxon>
        <taxon>Pucciniales</taxon>
        <taxon>Pucciniaceae</taxon>
        <taxon>Puccinia</taxon>
    </lineage>
</organism>
<evidence type="ECO:0000256" key="1">
    <source>
        <dbReference type="SAM" id="MobiDB-lite"/>
    </source>
</evidence>
<protein>
    <recommendedName>
        <fullName evidence="4">DUF659 domain-containing protein</fullName>
    </recommendedName>
</protein>
<dbReference type="Proteomes" id="UP000054564">
    <property type="component" value="Unassembled WGS sequence"/>
</dbReference>
<feature type="compositionally biased region" description="Low complexity" evidence="1">
    <location>
        <begin position="348"/>
        <end position="366"/>
    </location>
</feature>
<dbReference type="EMBL" id="AJIL01000123">
    <property type="protein sequence ID" value="KNE94096.1"/>
    <property type="molecule type" value="Genomic_DNA"/>
</dbReference>
<dbReference type="PANTHER" id="PTHR46169">
    <property type="entry name" value="DNA REPLICATION-RELATED ELEMENT FACTOR, ISOFORM A"/>
    <property type="match status" value="1"/>
</dbReference>
<dbReference type="InterPro" id="IPR012337">
    <property type="entry name" value="RNaseH-like_sf"/>
</dbReference>
<dbReference type="GO" id="GO:0005634">
    <property type="term" value="C:nucleus"/>
    <property type="evidence" value="ECO:0007669"/>
    <property type="project" value="TreeGrafter"/>
</dbReference>
<accession>A0A0L0V4I9</accession>
<evidence type="ECO:0000313" key="2">
    <source>
        <dbReference type="EMBL" id="KNE94096.1"/>
    </source>
</evidence>
<dbReference type="AlphaFoldDB" id="A0A0L0V4I9"/>
<proteinExistence type="predicted"/>
<gene>
    <name evidence="2" type="ORF">PSTG_12526</name>
</gene>
<sequence>MLYSAIQQNCKAVLNSHTGALYLGVDAWQSPNGFDILGVVIYRLEEPASGKSKLEAMPLDFVRLSQRHTGEDLAKTVCLVVEKFGIQHKICGIVSDNASNNAVMVRELKKQKWDRFKGEGQWKKQPTSNGDQDGCRESLTKFRGISKKLRYSPNSKAEFIKICGDKGCSTPHTVERDVYTRWDSTYIQLVSIIRCKDAILEWQRHKQHGVARRYYLDQSDINLAQDLAAALNLFYEITQQVSISGSPRLSNTVVFIDQITDHLSSAISSPTYPPSLRNACRLGLKITNKYCSLSDTSPLYRIAIILHPSFRDKYFKLANWEPEWVTEAIRLAREMWVLFYKPKPVEWTPSSSSTNNRPKSSMLAGL</sequence>
<feature type="region of interest" description="Disordered" evidence="1">
    <location>
        <begin position="346"/>
        <end position="366"/>
    </location>
</feature>
<dbReference type="GO" id="GO:0006357">
    <property type="term" value="P:regulation of transcription by RNA polymerase II"/>
    <property type="evidence" value="ECO:0007669"/>
    <property type="project" value="TreeGrafter"/>
</dbReference>
<name>A0A0L0V4I9_9BASI</name>
<evidence type="ECO:0000313" key="3">
    <source>
        <dbReference type="Proteomes" id="UP000054564"/>
    </source>
</evidence>
<dbReference type="InterPro" id="IPR052717">
    <property type="entry name" value="Vacuolar_transposase_reg"/>
</dbReference>
<comment type="caution">
    <text evidence="2">The sequence shown here is derived from an EMBL/GenBank/DDBJ whole genome shotgun (WGS) entry which is preliminary data.</text>
</comment>
<dbReference type="PANTHER" id="PTHR46169:SF15">
    <property type="entry name" value="INNER CENTROMERE PROTEIN A-LIKE ISOFORM X1-RELATED"/>
    <property type="match status" value="1"/>
</dbReference>
<evidence type="ECO:0008006" key="4">
    <source>
        <dbReference type="Google" id="ProtNLM"/>
    </source>
</evidence>
<reference evidence="3" key="1">
    <citation type="submission" date="2014-03" db="EMBL/GenBank/DDBJ databases">
        <title>The Genome Sequence of Puccinia striiformis f. sp. tritici PST-78.</title>
        <authorList>
            <consortium name="The Broad Institute Genome Sequencing Platform"/>
            <person name="Cuomo C."/>
            <person name="Hulbert S."/>
            <person name="Chen X."/>
            <person name="Walker B."/>
            <person name="Young S.K."/>
            <person name="Zeng Q."/>
            <person name="Gargeya S."/>
            <person name="Fitzgerald M."/>
            <person name="Haas B."/>
            <person name="Abouelleil A."/>
            <person name="Alvarado L."/>
            <person name="Arachchi H.M."/>
            <person name="Berlin A.M."/>
            <person name="Chapman S.B."/>
            <person name="Goldberg J."/>
            <person name="Griggs A."/>
            <person name="Gujja S."/>
            <person name="Hansen M."/>
            <person name="Howarth C."/>
            <person name="Imamovic A."/>
            <person name="Larimer J."/>
            <person name="McCowan C."/>
            <person name="Montmayeur A."/>
            <person name="Murphy C."/>
            <person name="Neiman D."/>
            <person name="Pearson M."/>
            <person name="Priest M."/>
            <person name="Roberts A."/>
            <person name="Saif S."/>
            <person name="Shea T."/>
            <person name="Sisk P."/>
            <person name="Sykes S."/>
            <person name="Wortman J."/>
            <person name="Nusbaum C."/>
            <person name="Birren B."/>
        </authorList>
    </citation>
    <scope>NUCLEOTIDE SEQUENCE [LARGE SCALE GENOMIC DNA]</scope>
    <source>
        <strain evidence="3">race PST-78</strain>
    </source>
</reference>
<keyword evidence="3" id="KW-1185">Reference proteome</keyword>